<dbReference type="Pfam" id="PF24871">
    <property type="entry name" value="Piezo_TM1-24"/>
    <property type="match status" value="1"/>
</dbReference>
<dbReference type="GO" id="GO:0008381">
    <property type="term" value="F:mechanosensitive monoatomic ion channel activity"/>
    <property type="evidence" value="ECO:0007669"/>
    <property type="project" value="InterPro"/>
</dbReference>
<dbReference type="EMBL" id="JAIQCJ010002232">
    <property type="protein sequence ID" value="KAJ8779081.1"/>
    <property type="molecule type" value="Genomic_DNA"/>
</dbReference>
<keyword evidence="5" id="KW-1185">Reference proteome</keyword>
<dbReference type="InterPro" id="IPR056769">
    <property type="entry name" value="Piezo_TM1-24"/>
</dbReference>
<feature type="compositionally biased region" description="Basic and acidic residues" evidence="1">
    <location>
        <begin position="122"/>
        <end position="139"/>
    </location>
</feature>
<evidence type="ECO:0000313" key="5">
    <source>
        <dbReference type="Proteomes" id="UP001159641"/>
    </source>
</evidence>
<dbReference type="GO" id="GO:0016020">
    <property type="term" value="C:membrane"/>
    <property type="evidence" value="ECO:0007669"/>
    <property type="project" value="InterPro"/>
</dbReference>
<evidence type="ECO:0000259" key="3">
    <source>
        <dbReference type="Pfam" id="PF24871"/>
    </source>
</evidence>
<dbReference type="PANTHER" id="PTHR47049">
    <property type="entry name" value="PIEZO-TYPE MECHANOSENSITIVE ION CHANNEL HOMOLOG"/>
    <property type="match status" value="1"/>
</dbReference>
<feature type="region of interest" description="Disordered" evidence="1">
    <location>
        <begin position="406"/>
        <end position="428"/>
    </location>
</feature>
<comment type="caution">
    <text evidence="4">The sequence shown here is derived from an EMBL/GenBank/DDBJ whole genome shotgun (WGS) entry which is preliminary data.</text>
</comment>
<gene>
    <name evidence="4" type="ORF">J1605_012932</name>
</gene>
<dbReference type="AlphaFoldDB" id="A0AB34GG41"/>
<dbReference type="InterPro" id="IPR027272">
    <property type="entry name" value="Piezo"/>
</dbReference>
<evidence type="ECO:0000256" key="2">
    <source>
        <dbReference type="SAM" id="Phobius"/>
    </source>
</evidence>
<dbReference type="PANTHER" id="PTHR47049:SF7">
    <property type="entry name" value="PIEZO-TYPE MECHANOSENSITIVE ION CHANNEL COMPONENT 2 ISOFORM X1"/>
    <property type="match status" value="1"/>
</dbReference>
<evidence type="ECO:0000313" key="4">
    <source>
        <dbReference type="EMBL" id="KAJ8779081.1"/>
    </source>
</evidence>
<dbReference type="Proteomes" id="UP001159641">
    <property type="component" value="Unassembled WGS sequence"/>
</dbReference>
<feature type="domain" description="Piezo TM1-24" evidence="3">
    <location>
        <begin position="74"/>
        <end position="327"/>
    </location>
</feature>
<evidence type="ECO:0000256" key="1">
    <source>
        <dbReference type="SAM" id="MobiDB-lite"/>
    </source>
</evidence>
<reference evidence="4 5" key="1">
    <citation type="submission" date="2022-11" db="EMBL/GenBank/DDBJ databases">
        <title>Whole genome sequence of Eschrichtius robustus ER-17-0199.</title>
        <authorList>
            <person name="Bruniche-Olsen A."/>
            <person name="Black A.N."/>
            <person name="Fields C.J."/>
            <person name="Walden K."/>
            <person name="Dewoody J.A."/>
        </authorList>
    </citation>
    <scope>NUCLEOTIDE SEQUENCE [LARGE SCALE GENOMIC DNA]</scope>
    <source>
        <strain evidence="4">ER-17-0199</strain>
        <tissue evidence="4">Blubber</tissue>
    </source>
</reference>
<feature type="transmembrane region" description="Helical" evidence="2">
    <location>
        <begin position="25"/>
        <end position="44"/>
    </location>
</feature>
<accession>A0AB34GG41</accession>
<name>A0AB34GG41_ESCRO</name>
<sequence>MGPLSDFPELEASGSRKFSAVFSRYNGFSVVYLAFLLLSSLLCSPSASSMRVHRIYLILFNCRVRAIDGLTILFSQVDATDIVCLMAPYIWMAPVGLVTSRLGHELAEFPGTTAPSPFDTMGHAEDETRGEGDSVKDHESDFEDDIPSSSSEVTVLEPFPPAAWKVLVTLLLGAARMVSPSVTSAVYSGAFLGLGSWWACRRALSTVTFSTLCVLTAIFTVGHLGGLYLYQLPFFQDLVPPDDIYTRLLAMTALIKTNHTDFWKFHLHPSLDWPEIANPLILLLSYYTLVLLLPQWSPQPGKREGREVLPTRSPSKGKAQELRSVLCTSGSEEEQTEPRVPSPGNKPRPFITLSLLSETRRAGGLCLLKLLHTVHFTERFLHRAVCPAWALREEKGERGFHKHRLLSPASAPRGGRVTAPGLTPGGRGIVEATETTRLGFCPPEPTPEAGR</sequence>
<keyword evidence="2" id="KW-1133">Transmembrane helix</keyword>
<feature type="region of interest" description="Disordered" evidence="1">
    <location>
        <begin position="113"/>
        <end position="148"/>
    </location>
</feature>
<proteinExistence type="predicted"/>
<keyword evidence="2" id="KW-0472">Membrane</keyword>
<feature type="region of interest" description="Disordered" evidence="1">
    <location>
        <begin position="300"/>
        <end position="347"/>
    </location>
</feature>
<keyword evidence="2" id="KW-0812">Transmembrane</keyword>
<protein>
    <recommendedName>
        <fullName evidence="3">Piezo TM1-24 domain-containing protein</fullName>
    </recommendedName>
</protein>
<organism evidence="4 5">
    <name type="scientific">Eschrichtius robustus</name>
    <name type="common">California gray whale</name>
    <name type="synonym">Eschrichtius gibbosus</name>
    <dbReference type="NCBI Taxonomy" id="9764"/>
    <lineage>
        <taxon>Eukaryota</taxon>
        <taxon>Metazoa</taxon>
        <taxon>Chordata</taxon>
        <taxon>Craniata</taxon>
        <taxon>Vertebrata</taxon>
        <taxon>Euteleostomi</taxon>
        <taxon>Mammalia</taxon>
        <taxon>Eutheria</taxon>
        <taxon>Laurasiatheria</taxon>
        <taxon>Artiodactyla</taxon>
        <taxon>Whippomorpha</taxon>
        <taxon>Cetacea</taxon>
        <taxon>Mysticeti</taxon>
        <taxon>Eschrichtiidae</taxon>
        <taxon>Eschrichtius</taxon>
    </lineage>
</organism>
<feature type="transmembrane region" description="Helical" evidence="2">
    <location>
        <begin position="207"/>
        <end position="230"/>
    </location>
</feature>